<protein>
    <recommendedName>
        <fullName evidence="4">TolB protein</fullName>
    </recommendedName>
</protein>
<name>A0ABU7USK9_9CLOT</name>
<dbReference type="Proteomes" id="UP001498469">
    <property type="component" value="Unassembled WGS sequence"/>
</dbReference>
<evidence type="ECO:0000313" key="3">
    <source>
        <dbReference type="Proteomes" id="UP001498469"/>
    </source>
</evidence>
<feature type="signal peptide" evidence="1">
    <location>
        <begin position="1"/>
        <end position="26"/>
    </location>
</feature>
<keyword evidence="3" id="KW-1185">Reference proteome</keyword>
<feature type="chain" id="PRO_5046787582" description="TolB protein" evidence="1">
    <location>
        <begin position="27"/>
        <end position="363"/>
    </location>
</feature>
<proteinExistence type="predicted"/>
<evidence type="ECO:0000256" key="1">
    <source>
        <dbReference type="SAM" id="SignalP"/>
    </source>
</evidence>
<accession>A0ABU7USK9</accession>
<dbReference type="EMBL" id="JAZHFS010000022">
    <property type="protein sequence ID" value="MEF2114387.1"/>
    <property type="molecule type" value="Genomic_DNA"/>
</dbReference>
<comment type="caution">
    <text evidence="2">The sequence shown here is derived from an EMBL/GenBank/DDBJ whole genome shotgun (WGS) entry which is preliminary data.</text>
</comment>
<organism evidence="2 3">
    <name type="scientific">Clostridium frigoriphilum</name>
    <dbReference type="NCBI Taxonomy" id="443253"/>
    <lineage>
        <taxon>Bacteria</taxon>
        <taxon>Bacillati</taxon>
        <taxon>Bacillota</taxon>
        <taxon>Clostridia</taxon>
        <taxon>Eubacteriales</taxon>
        <taxon>Clostridiaceae</taxon>
        <taxon>Clostridium</taxon>
    </lineage>
</organism>
<dbReference type="RefSeq" id="WP_216253127.1">
    <property type="nucleotide sequence ID" value="NZ_JAZHFS010000022.1"/>
</dbReference>
<evidence type="ECO:0008006" key="4">
    <source>
        <dbReference type="Google" id="ProtNLM"/>
    </source>
</evidence>
<sequence length="363" mass="40602">MLSKKVILITSSIIFIITFSAFSPNADTNRQVLDDGGKKITLLKHDNVPTYNELALKKINLINDVRAFDWIDDDTILISKGNKNYPKLSTPSGIIYPQNLYLHNLKTNEDKLILGSKLSMSNAILSQDKKHIFYKEGIENLTGFILDLKTKQKIQVTKNDSIYPTEGQWINNDNIIFSLLPEGKIYSASVKGKLSLLTNAKGISSNTIKIKNDLYYSVGEKLYKQELNSSNRKLLRKDLTWLIPSPNQSQFALVKHTSKTTRTLILSDLMGNEIKTFAEGTQIMGTSWSSDGSKLAYTVASENNCDAGLFVADAKNSKVVQLAVDIQYISDSVKWSPSGKRLLASNIMLNNNNSFTTYIIDLK</sequence>
<gene>
    <name evidence="2" type="ORF">SJI18_18990</name>
</gene>
<keyword evidence="1" id="KW-0732">Signal</keyword>
<reference evidence="2 3" key="1">
    <citation type="submission" date="2023-11" db="EMBL/GenBank/DDBJ databases">
        <title>Draft genome sequence of a psychrophilic Clostridium strain from permafrost water brine.</title>
        <authorList>
            <person name="Shcherbakova V.A."/>
            <person name="Trubitsyn V.E."/>
            <person name="Zakharyuk A.G."/>
        </authorList>
    </citation>
    <scope>NUCLEOTIDE SEQUENCE [LARGE SCALE GENOMIC DNA]</scope>
    <source>
        <strain evidence="2 3">14F</strain>
    </source>
</reference>
<evidence type="ECO:0000313" key="2">
    <source>
        <dbReference type="EMBL" id="MEF2114387.1"/>
    </source>
</evidence>